<dbReference type="EMBL" id="BMAR01000035">
    <property type="protein sequence ID" value="GFR50168.1"/>
    <property type="molecule type" value="Genomic_DNA"/>
</dbReference>
<dbReference type="InterPro" id="IPR009091">
    <property type="entry name" value="RCC1/BLIP-II"/>
</dbReference>
<dbReference type="AlphaFoldDB" id="A0AAD3E0T5"/>
<protein>
    <submittedName>
        <fullName evidence="2">Uncharacterized protein</fullName>
    </submittedName>
</protein>
<sequence>MAPTPADPRLQLPPFPRRVKVAPAPITDVGTATNIAKQLTDDTYAVSPSAPLLVSKLQDNAFVWGDLVCIAPRTTSNAQDTSGPSREAGRPPSGTSLPADPSSAASAAQDLPSAGLTTSTSITVTVTAEAAPCEPLPPPAAPGGTGAPLLGPAGRWAALSLGDSHAAGITARGELFTWGRNHRGQTGRSTEPASGSRT</sequence>
<feature type="compositionally biased region" description="Polar residues" evidence="1">
    <location>
        <begin position="186"/>
        <end position="198"/>
    </location>
</feature>
<comment type="caution">
    <text evidence="2">The sequence shown here is derived from an EMBL/GenBank/DDBJ whole genome shotgun (WGS) entry which is preliminary data.</text>
</comment>
<evidence type="ECO:0000313" key="3">
    <source>
        <dbReference type="Proteomes" id="UP001054857"/>
    </source>
</evidence>
<feature type="non-terminal residue" evidence="2">
    <location>
        <position position="1"/>
    </location>
</feature>
<proteinExistence type="predicted"/>
<dbReference type="Pfam" id="PF13540">
    <property type="entry name" value="RCC1_2"/>
    <property type="match status" value="1"/>
</dbReference>
<gene>
    <name evidence="2" type="ORF">Agub_g12334</name>
</gene>
<evidence type="ECO:0000256" key="1">
    <source>
        <dbReference type="SAM" id="MobiDB-lite"/>
    </source>
</evidence>
<feature type="region of interest" description="Disordered" evidence="1">
    <location>
        <begin position="1"/>
        <end position="24"/>
    </location>
</feature>
<accession>A0AAD3E0T5</accession>
<dbReference type="Gene3D" id="2.130.10.30">
    <property type="entry name" value="Regulator of chromosome condensation 1/beta-lactamase-inhibitor protein II"/>
    <property type="match status" value="1"/>
</dbReference>
<feature type="compositionally biased region" description="Polar residues" evidence="1">
    <location>
        <begin position="75"/>
        <end position="84"/>
    </location>
</feature>
<organism evidence="2 3">
    <name type="scientific">Astrephomene gubernaculifera</name>
    <dbReference type="NCBI Taxonomy" id="47775"/>
    <lineage>
        <taxon>Eukaryota</taxon>
        <taxon>Viridiplantae</taxon>
        <taxon>Chlorophyta</taxon>
        <taxon>core chlorophytes</taxon>
        <taxon>Chlorophyceae</taxon>
        <taxon>CS clade</taxon>
        <taxon>Chlamydomonadales</taxon>
        <taxon>Astrephomenaceae</taxon>
        <taxon>Astrephomene</taxon>
    </lineage>
</organism>
<dbReference type="Proteomes" id="UP001054857">
    <property type="component" value="Unassembled WGS sequence"/>
</dbReference>
<feature type="region of interest" description="Disordered" evidence="1">
    <location>
        <begin position="75"/>
        <end position="116"/>
    </location>
</feature>
<feature type="compositionally biased region" description="Low complexity" evidence="1">
    <location>
        <begin position="96"/>
        <end position="116"/>
    </location>
</feature>
<reference evidence="2 3" key="1">
    <citation type="journal article" date="2021" name="Sci. Rep.">
        <title>Genome sequencing of the multicellular alga Astrephomene provides insights into convergent evolution of germ-soma differentiation.</title>
        <authorList>
            <person name="Yamashita S."/>
            <person name="Yamamoto K."/>
            <person name="Matsuzaki R."/>
            <person name="Suzuki S."/>
            <person name="Yamaguchi H."/>
            <person name="Hirooka S."/>
            <person name="Minakuchi Y."/>
            <person name="Miyagishima S."/>
            <person name="Kawachi M."/>
            <person name="Toyoda A."/>
            <person name="Nozaki H."/>
        </authorList>
    </citation>
    <scope>NUCLEOTIDE SEQUENCE [LARGE SCALE GENOMIC DNA]</scope>
    <source>
        <strain evidence="2 3">NIES-4017</strain>
    </source>
</reference>
<dbReference type="SUPFAM" id="SSF50985">
    <property type="entry name" value="RCC1/BLIP-II"/>
    <property type="match status" value="1"/>
</dbReference>
<feature type="region of interest" description="Disordered" evidence="1">
    <location>
        <begin position="178"/>
        <end position="198"/>
    </location>
</feature>
<name>A0AAD3E0T5_9CHLO</name>
<keyword evidence="3" id="KW-1185">Reference proteome</keyword>
<evidence type="ECO:0000313" key="2">
    <source>
        <dbReference type="EMBL" id="GFR50168.1"/>
    </source>
</evidence>